<name>A0ABV4TUR9_9GAMM</name>
<feature type="transmembrane region" description="Helical" evidence="6">
    <location>
        <begin position="54"/>
        <end position="80"/>
    </location>
</feature>
<dbReference type="EMBL" id="JBGUAW010000006">
    <property type="protein sequence ID" value="MFA9461080.1"/>
    <property type="molecule type" value="Genomic_DNA"/>
</dbReference>
<evidence type="ECO:0000256" key="6">
    <source>
        <dbReference type="RuleBase" id="RU361157"/>
    </source>
</evidence>
<feature type="transmembrane region" description="Helical" evidence="6">
    <location>
        <begin position="137"/>
        <end position="159"/>
    </location>
</feature>
<gene>
    <name evidence="8" type="ORF">ACERLL_09615</name>
</gene>
<proteinExistence type="inferred from homology"/>
<keyword evidence="6" id="KW-1003">Cell membrane</keyword>
<feature type="transmembrane region" description="Helical" evidence="6">
    <location>
        <begin position="166"/>
        <end position="188"/>
    </location>
</feature>
<dbReference type="InterPro" id="IPR000412">
    <property type="entry name" value="ABC_2_transport"/>
</dbReference>
<dbReference type="PIRSF" id="PIRSF006648">
    <property type="entry name" value="DrrB"/>
    <property type="match status" value="1"/>
</dbReference>
<evidence type="ECO:0000259" key="7">
    <source>
        <dbReference type="PROSITE" id="PS51012"/>
    </source>
</evidence>
<keyword evidence="3 6" id="KW-0812">Transmembrane</keyword>
<feature type="transmembrane region" description="Helical" evidence="6">
    <location>
        <begin position="21"/>
        <end position="42"/>
    </location>
</feature>
<evidence type="ECO:0000256" key="3">
    <source>
        <dbReference type="ARBA" id="ARBA00022692"/>
    </source>
</evidence>
<feature type="transmembrane region" description="Helical" evidence="6">
    <location>
        <begin position="101"/>
        <end position="131"/>
    </location>
</feature>
<evidence type="ECO:0000256" key="2">
    <source>
        <dbReference type="ARBA" id="ARBA00007783"/>
    </source>
</evidence>
<feature type="transmembrane region" description="Helical" evidence="6">
    <location>
        <begin position="228"/>
        <end position="248"/>
    </location>
</feature>
<reference evidence="8 9" key="1">
    <citation type="submission" date="2024-08" db="EMBL/GenBank/DDBJ databases">
        <title>Whole-genome sequencing of halo(alkali)philic microorganisms from hypersaline lakes.</title>
        <authorList>
            <person name="Sorokin D.Y."/>
            <person name="Merkel A.Y."/>
            <person name="Messina E."/>
            <person name="Yakimov M."/>
        </authorList>
    </citation>
    <scope>NUCLEOTIDE SEQUENCE [LARGE SCALE GENOMIC DNA]</scope>
    <source>
        <strain evidence="8 9">Cl-TMA</strain>
    </source>
</reference>
<dbReference type="InterPro" id="IPR047817">
    <property type="entry name" value="ABC2_TM_bact-type"/>
</dbReference>
<dbReference type="PRINTS" id="PR00164">
    <property type="entry name" value="ABC2TRNSPORT"/>
</dbReference>
<dbReference type="PANTHER" id="PTHR43229:SF2">
    <property type="entry name" value="NODULATION PROTEIN J"/>
    <property type="match status" value="1"/>
</dbReference>
<dbReference type="RefSeq" id="WP_373655866.1">
    <property type="nucleotide sequence ID" value="NZ_JBGUAW010000006.1"/>
</dbReference>
<comment type="similarity">
    <text evidence="2 6">Belongs to the ABC-2 integral membrane protein family.</text>
</comment>
<evidence type="ECO:0000313" key="8">
    <source>
        <dbReference type="EMBL" id="MFA9461080.1"/>
    </source>
</evidence>
<comment type="subcellular location">
    <subcellularLocation>
        <location evidence="6">Cell inner membrane</location>
        <topology evidence="6">Multi-pass membrane protein</topology>
    </subcellularLocation>
    <subcellularLocation>
        <location evidence="1">Membrane</location>
        <topology evidence="1">Multi-pass membrane protein</topology>
    </subcellularLocation>
</comment>
<dbReference type="PROSITE" id="PS51012">
    <property type="entry name" value="ABC_TM2"/>
    <property type="match status" value="1"/>
</dbReference>
<comment type="caution">
    <text evidence="8">The sequence shown here is derived from an EMBL/GenBank/DDBJ whole genome shotgun (WGS) entry which is preliminary data.</text>
</comment>
<dbReference type="PANTHER" id="PTHR43229">
    <property type="entry name" value="NODULATION PROTEIN J"/>
    <property type="match status" value="1"/>
</dbReference>
<evidence type="ECO:0000256" key="4">
    <source>
        <dbReference type="ARBA" id="ARBA00022989"/>
    </source>
</evidence>
<feature type="domain" description="ABC transmembrane type-2" evidence="7">
    <location>
        <begin position="22"/>
        <end position="253"/>
    </location>
</feature>
<sequence>MNARAFRAIMRREIVRMFRQRGRLASAVIRPLIWLAVIGSGFEALLSRLGSGSYQAFMVPGLTGMTLLFGAMLAALSLVYDKESGVMRMLLIAPFARSWIVVARTLSAAVAALIQALLLLAVFAALGFILWPLSFGLLALGLLLTALTCASIGMLIAVGAKSLDNFAVVMNFVIFPLFFLSGALYPIANLPPLLQLVARINPFSYGVDLLKHGLTPDMAPPFGPDFPVAVNIAVTGGFVLLAMVAAGFRFSRGPFLEALAAVVSTSKQR</sequence>
<dbReference type="InterPro" id="IPR013525">
    <property type="entry name" value="ABC2_TM"/>
</dbReference>
<dbReference type="Proteomes" id="UP001575181">
    <property type="component" value="Unassembled WGS sequence"/>
</dbReference>
<protein>
    <recommendedName>
        <fullName evidence="6">Transport permease protein</fullName>
    </recommendedName>
</protein>
<dbReference type="Pfam" id="PF01061">
    <property type="entry name" value="ABC2_membrane"/>
    <property type="match status" value="1"/>
</dbReference>
<keyword evidence="4 6" id="KW-1133">Transmembrane helix</keyword>
<evidence type="ECO:0000256" key="5">
    <source>
        <dbReference type="ARBA" id="ARBA00023136"/>
    </source>
</evidence>
<evidence type="ECO:0000313" key="9">
    <source>
        <dbReference type="Proteomes" id="UP001575181"/>
    </source>
</evidence>
<evidence type="ECO:0000256" key="1">
    <source>
        <dbReference type="ARBA" id="ARBA00004141"/>
    </source>
</evidence>
<organism evidence="8 9">
    <name type="scientific">Thiohalorhabdus methylotrophus</name>
    <dbReference type="NCBI Taxonomy" id="3242694"/>
    <lineage>
        <taxon>Bacteria</taxon>
        <taxon>Pseudomonadati</taxon>
        <taxon>Pseudomonadota</taxon>
        <taxon>Gammaproteobacteria</taxon>
        <taxon>Thiohalorhabdales</taxon>
        <taxon>Thiohalorhabdaceae</taxon>
        <taxon>Thiohalorhabdus</taxon>
    </lineage>
</organism>
<keyword evidence="5 6" id="KW-0472">Membrane</keyword>
<dbReference type="InterPro" id="IPR051784">
    <property type="entry name" value="Nod_factor_ABC_transporter"/>
</dbReference>
<keyword evidence="6" id="KW-0813">Transport</keyword>
<accession>A0ABV4TUR9</accession>
<keyword evidence="9" id="KW-1185">Reference proteome</keyword>